<feature type="compositionally biased region" description="Basic and acidic residues" evidence="2">
    <location>
        <begin position="747"/>
        <end position="770"/>
    </location>
</feature>
<feature type="compositionally biased region" description="Low complexity" evidence="2">
    <location>
        <begin position="503"/>
        <end position="512"/>
    </location>
</feature>
<feature type="domain" description="BRCT" evidence="3">
    <location>
        <begin position="641"/>
        <end position="727"/>
    </location>
</feature>
<dbReference type="InterPro" id="IPR000086">
    <property type="entry name" value="NUDIX_hydrolase_dom"/>
</dbReference>
<comment type="caution">
    <text evidence="5">The sequence shown here is derived from an EMBL/GenBank/DDBJ whole genome shotgun (WGS) entry which is preliminary data.</text>
</comment>
<dbReference type="PANTHER" id="PTHR13561">
    <property type="entry name" value="DNA REPLICATION REGULATOR DPB11-RELATED"/>
    <property type="match status" value="1"/>
</dbReference>
<evidence type="ECO:0000313" key="6">
    <source>
        <dbReference type="Proteomes" id="UP001583172"/>
    </source>
</evidence>
<dbReference type="Proteomes" id="UP001583172">
    <property type="component" value="Unassembled WGS sequence"/>
</dbReference>
<dbReference type="CDD" id="cd02883">
    <property type="entry name" value="NUDIX_Hydrolase"/>
    <property type="match status" value="1"/>
</dbReference>
<dbReference type="PROSITE" id="PS50172">
    <property type="entry name" value="BRCT"/>
    <property type="match status" value="3"/>
</dbReference>
<evidence type="ECO:0000313" key="5">
    <source>
        <dbReference type="EMBL" id="KAL1841552.1"/>
    </source>
</evidence>
<dbReference type="InterPro" id="IPR015797">
    <property type="entry name" value="NUDIX_hydrolase-like_dom_sf"/>
</dbReference>
<dbReference type="Pfam" id="PF00293">
    <property type="entry name" value="NUDIX"/>
    <property type="match status" value="1"/>
</dbReference>
<dbReference type="EMBL" id="JAZGSY010000071">
    <property type="protein sequence ID" value="KAL1841552.1"/>
    <property type="molecule type" value="Genomic_DNA"/>
</dbReference>
<feature type="region of interest" description="Disordered" evidence="2">
    <location>
        <begin position="963"/>
        <end position="1099"/>
    </location>
</feature>
<sequence>MARDPPPDGFTFTHTPAVAFLNVPSTTFLSTRPLIRGAATGALVFSRAPVTATTTADNANDSSQPSSEPEDRILLIQRAPHDSMPLRWEIPGGACDPEDPTMLHGLARELWEEVGLRLKRVVREVGGEDVFLTSRGLAVSKVTCEVEVETPSPEEGKEALPEVVLDPNEHVRFQTFASDDIRVLTTRHLPPPTTRPSRDAMGTPPPNLHGDQSLFDSAQPFRGVVVCCTNIPTERRTDIAAKTTELGGVHKYDLTPDCTHLIVGDYNTAKYRHVAKERPDIRVMAAGWVEAVRNLWVQDAEIDFLALEKEWQLRTFETCGGDPTPDGGETDRGRLLCSITGIEDPEERQRIIHLIEANGGLYTGDLTKRCTHLIAKKPEGRKYRAAQTWNLFIVSVEWVYDSVERGLILDEKLYDPVLPEHERGKNAWNKQKPRVSALGKRLRESNAAAQDEGKRKLRKTASMKLNSQRDNLWGDILGKNQQSAEPAPTAVPKGNPQQPPAPTAQTTQPTQPVERRSLETQGSKLSSFGVPEDGLVFASCCFYVHGFSSQKTEILVNTIASLGGLICHSVDEVVSTSGAQMAHRFLIVPQTSPPDTHPQVPSNVHKITEFYIERCLHKKYFFDPWQHVIGRPFPVFPIPGFEELTICTSGFTGVDLNQVDKSIRQLGAKYEERFTANTSLLVCPSLEALRKQKLQLALVWKVPVVSADWLWECITTGSNVPIKRFLFPELKQNLDGPKVFAEAPAQVKEKDGSKRGQEKRSTRDAIDKDLLPSSKPSAKARHRSDPGESAFVTAKEAPDPTARRKGPLETSVASIATAATTVNFATAPTHALASSDADISFRSKSAPLSETSFNSLNKTPTSPQKGGSRPASSASRNPRKPFGRVVSEVADSEATDGDVGQLDDVPEDVQNAENAAGLSVEKEPELDAEAERKRLEAEAAAAERQAISNKLVTTILNAPPTAAAAAATDTRPNLEGNGDDAPVPLQIPPPPPEEVSARPARRKRNILGRAISNVSAASAGSSTSNGDSATGTTTSAAGLGKTDGAGAGAGGAAVGGAAGDVPAPASTQFKYEDPEAKKATMELRKKMMGKESQEGELGVGEAKLTLAGMGGYDRGVMRQLESGPQRRSRRR</sequence>
<feature type="domain" description="BRCT" evidence="3">
    <location>
        <begin position="339"/>
        <end position="416"/>
    </location>
</feature>
<evidence type="ECO:0000256" key="2">
    <source>
        <dbReference type="SAM" id="MobiDB-lite"/>
    </source>
</evidence>
<feature type="compositionally biased region" description="Polar residues" evidence="2">
    <location>
        <begin position="847"/>
        <end position="864"/>
    </location>
</feature>
<dbReference type="SUPFAM" id="SSF55811">
    <property type="entry name" value="Nudix"/>
    <property type="match status" value="1"/>
</dbReference>
<feature type="compositionally biased region" description="Low complexity" evidence="2">
    <location>
        <begin position="865"/>
        <end position="876"/>
    </location>
</feature>
<dbReference type="CDD" id="cd17731">
    <property type="entry name" value="BRCT_TopBP1_rpt2_like"/>
    <property type="match status" value="1"/>
</dbReference>
<dbReference type="PANTHER" id="PTHR13561:SF20">
    <property type="entry name" value="DNA TOPOISOMERASE 2-BINDING PROTEIN 1"/>
    <property type="match status" value="1"/>
</dbReference>
<feature type="compositionally biased region" description="Low complexity" evidence="2">
    <location>
        <begin position="1015"/>
        <end position="1040"/>
    </location>
</feature>
<dbReference type="Pfam" id="PF00533">
    <property type="entry name" value="BRCT"/>
    <property type="match status" value="1"/>
</dbReference>
<dbReference type="CDD" id="cd17723">
    <property type="entry name" value="BRCT_Rad4_rpt4"/>
    <property type="match status" value="1"/>
</dbReference>
<dbReference type="Gene3D" id="3.90.79.10">
    <property type="entry name" value="Nucleoside Triphosphate Pyrophosphohydrolase"/>
    <property type="match status" value="1"/>
</dbReference>
<feature type="domain" description="BRCT" evidence="3">
    <location>
        <begin position="216"/>
        <end position="289"/>
    </location>
</feature>
<dbReference type="Pfam" id="PF12738">
    <property type="entry name" value="PTCB-BRCT"/>
    <property type="match status" value="2"/>
</dbReference>
<dbReference type="CDD" id="cd18433">
    <property type="entry name" value="BRCT_Rad4_rpt3"/>
    <property type="match status" value="1"/>
</dbReference>
<name>A0ABR3VIK2_HUMIN</name>
<dbReference type="SUPFAM" id="SSF52113">
    <property type="entry name" value="BRCT domain"/>
    <property type="match status" value="4"/>
</dbReference>
<keyword evidence="6" id="KW-1185">Reference proteome</keyword>
<reference evidence="5 6" key="1">
    <citation type="journal article" date="2024" name="Commun. Biol.">
        <title>Comparative genomic analysis of thermophilic fungi reveals convergent evolutionary adaptations and gene losses.</title>
        <authorList>
            <person name="Steindorff A.S."/>
            <person name="Aguilar-Pontes M.V."/>
            <person name="Robinson A.J."/>
            <person name="Andreopoulos B."/>
            <person name="LaButti K."/>
            <person name="Kuo A."/>
            <person name="Mondo S."/>
            <person name="Riley R."/>
            <person name="Otillar R."/>
            <person name="Haridas S."/>
            <person name="Lipzen A."/>
            <person name="Grimwood J."/>
            <person name="Schmutz J."/>
            <person name="Clum A."/>
            <person name="Reid I.D."/>
            <person name="Moisan M.C."/>
            <person name="Butler G."/>
            <person name="Nguyen T.T.M."/>
            <person name="Dewar K."/>
            <person name="Conant G."/>
            <person name="Drula E."/>
            <person name="Henrissat B."/>
            <person name="Hansel C."/>
            <person name="Singer S."/>
            <person name="Hutchinson M.I."/>
            <person name="de Vries R.P."/>
            <person name="Natvig D.O."/>
            <person name="Powell A.J."/>
            <person name="Tsang A."/>
            <person name="Grigoriev I.V."/>
        </authorList>
    </citation>
    <scope>NUCLEOTIDE SEQUENCE [LARGE SCALE GENOMIC DNA]</scope>
    <source>
        <strain evidence="5 6">CBS 620.91</strain>
    </source>
</reference>
<feature type="region of interest" description="Disordered" evidence="2">
    <location>
        <begin position="425"/>
        <end position="464"/>
    </location>
</feature>
<keyword evidence="1" id="KW-0677">Repeat</keyword>
<gene>
    <name evidence="5" type="ORF">VTJ49DRAFT_6925</name>
</gene>
<evidence type="ECO:0000259" key="3">
    <source>
        <dbReference type="PROSITE" id="PS50172"/>
    </source>
</evidence>
<proteinExistence type="predicted"/>
<dbReference type="InterPro" id="IPR001357">
    <property type="entry name" value="BRCT_dom"/>
</dbReference>
<feature type="domain" description="Nudix hydrolase" evidence="4">
    <location>
        <begin position="35"/>
        <end position="203"/>
    </location>
</feature>
<organism evidence="5 6">
    <name type="scientific">Humicola insolens</name>
    <name type="common">Soft-rot fungus</name>
    <dbReference type="NCBI Taxonomy" id="85995"/>
    <lineage>
        <taxon>Eukaryota</taxon>
        <taxon>Fungi</taxon>
        <taxon>Dikarya</taxon>
        <taxon>Ascomycota</taxon>
        <taxon>Pezizomycotina</taxon>
        <taxon>Sordariomycetes</taxon>
        <taxon>Sordariomycetidae</taxon>
        <taxon>Sordariales</taxon>
        <taxon>Chaetomiaceae</taxon>
        <taxon>Mycothermus</taxon>
    </lineage>
</organism>
<feature type="region of interest" description="Disordered" evidence="2">
    <location>
        <begin position="188"/>
        <end position="210"/>
    </location>
</feature>
<dbReference type="SMART" id="SM00292">
    <property type="entry name" value="BRCT"/>
    <property type="match status" value="4"/>
</dbReference>
<feature type="compositionally biased region" description="Gly residues" evidence="2">
    <location>
        <begin position="1041"/>
        <end position="1058"/>
    </location>
</feature>
<dbReference type="InterPro" id="IPR036420">
    <property type="entry name" value="BRCT_dom_sf"/>
</dbReference>
<feature type="compositionally biased region" description="Basic and acidic residues" evidence="2">
    <location>
        <begin position="1070"/>
        <end position="1093"/>
    </location>
</feature>
<feature type="region of interest" description="Disordered" evidence="2">
    <location>
        <begin position="482"/>
        <end position="524"/>
    </location>
</feature>
<dbReference type="Gene3D" id="3.40.50.10190">
    <property type="entry name" value="BRCT domain"/>
    <property type="match status" value="4"/>
</dbReference>
<dbReference type="PROSITE" id="PS51462">
    <property type="entry name" value="NUDIX"/>
    <property type="match status" value="1"/>
</dbReference>
<evidence type="ECO:0000256" key="1">
    <source>
        <dbReference type="ARBA" id="ARBA00022737"/>
    </source>
</evidence>
<evidence type="ECO:0000259" key="4">
    <source>
        <dbReference type="PROSITE" id="PS51462"/>
    </source>
</evidence>
<feature type="region of interest" description="Disordered" evidence="2">
    <location>
        <begin position="847"/>
        <end position="883"/>
    </location>
</feature>
<accession>A0ABR3VIK2</accession>
<protein>
    <submittedName>
        <fullName evidence="5">Uncharacterized protein</fullName>
    </submittedName>
</protein>
<feature type="region of interest" description="Disordered" evidence="2">
    <location>
        <begin position="741"/>
        <end position="808"/>
    </location>
</feature>
<dbReference type="InterPro" id="IPR059215">
    <property type="entry name" value="BRCT2_TopBP1-like"/>
</dbReference>